<dbReference type="STRING" id="1162668.LFE_0980"/>
<dbReference type="GO" id="GO:0042301">
    <property type="term" value="F:phosphate ion binding"/>
    <property type="evidence" value="ECO:0007669"/>
    <property type="project" value="InterPro"/>
</dbReference>
<dbReference type="PATRIC" id="fig|1162668.3.peg.1131"/>
<evidence type="ECO:0000313" key="9">
    <source>
        <dbReference type="EMBL" id="BAM06684.1"/>
    </source>
</evidence>
<dbReference type="NCBIfam" id="TIGR00975">
    <property type="entry name" value="3a0107s03"/>
    <property type="match status" value="1"/>
</dbReference>
<dbReference type="AlphaFoldDB" id="I0IN35"/>
<dbReference type="eggNOG" id="COG0226">
    <property type="taxonomic scope" value="Bacteria"/>
</dbReference>
<dbReference type="PANTHER" id="PTHR42996:SF1">
    <property type="entry name" value="PHOSPHATE-BINDING PROTEIN PSTS"/>
    <property type="match status" value="1"/>
</dbReference>
<dbReference type="SUPFAM" id="SSF53850">
    <property type="entry name" value="Periplasmic binding protein-like II"/>
    <property type="match status" value="1"/>
</dbReference>
<proteinExistence type="inferred from homology"/>
<evidence type="ECO:0000256" key="3">
    <source>
        <dbReference type="ARBA" id="ARBA00011529"/>
    </source>
</evidence>
<evidence type="ECO:0000313" key="10">
    <source>
        <dbReference type="Proteomes" id="UP000007382"/>
    </source>
</evidence>
<dbReference type="InterPro" id="IPR050962">
    <property type="entry name" value="Phosphate-bind_PstS"/>
</dbReference>
<dbReference type="PANTHER" id="PTHR42996">
    <property type="entry name" value="PHOSPHATE-BINDING PROTEIN PSTS"/>
    <property type="match status" value="1"/>
</dbReference>
<evidence type="ECO:0000256" key="1">
    <source>
        <dbReference type="ARBA" id="ARBA00002841"/>
    </source>
</evidence>
<dbReference type="KEGG" id="lfc:LFE_0980"/>
<gene>
    <name evidence="9" type="ordered locus">LFE_0980</name>
</gene>
<dbReference type="Proteomes" id="UP000007382">
    <property type="component" value="Chromosome"/>
</dbReference>
<dbReference type="HOGENOM" id="CLU_034528_1_2_0"/>
<reference evidence="9 10" key="1">
    <citation type="journal article" date="2012" name="J. Bacteriol.">
        <title>Complete Genome Sequence of Leptospirillum ferrooxidans Strain C2-3, Isolated from a Fresh Volcanic Ash Deposit on the Island of Miyake, Japan.</title>
        <authorList>
            <person name="Fujimura R."/>
            <person name="Sato Y."/>
            <person name="Nishizawa T."/>
            <person name="Oshima K."/>
            <person name="Kim S.-W."/>
            <person name="Hattori M."/>
            <person name="Kamijo T."/>
            <person name="Ohta H."/>
        </authorList>
    </citation>
    <scope>NUCLEOTIDE SEQUENCE [LARGE SCALE GENOMIC DNA]</scope>
    <source>
        <strain evidence="9 10">C2-3</strain>
    </source>
</reference>
<dbReference type="InterPro" id="IPR005673">
    <property type="entry name" value="ABC_phos-bd_PstS"/>
</dbReference>
<keyword evidence="4 6" id="KW-0813">Transport</keyword>
<reference evidence="10" key="2">
    <citation type="submission" date="2012-03" db="EMBL/GenBank/DDBJ databases">
        <title>The complete genome sequence of the pioneer microbe on fresh volcanic deposit, Leptospirillum ferrooxidans strain C2-3.</title>
        <authorList>
            <person name="Fujimura R."/>
            <person name="Sato Y."/>
            <person name="Nishizawa T."/>
            <person name="Nanba K."/>
            <person name="Oshima K."/>
            <person name="Hattori M."/>
            <person name="Kamijo T."/>
            <person name="Ohta H."/>
        </authorList>
    </citation>
    <scope>NUCLEOTIDE SEQUENCE [LARGE SCALE GENOMIC DNA]</scope>
    <source>
        <strain evidence="10">C2-3</strain>
    </source>
</reference>
<evidence type="ECO:0000256" key="2">
    <source>
        <dbReference type="ARBA" id="ARBA00008725"/>
    </source>
</evidence>
<comment type="subunit">
    <text evidence="3">The complex is composed of two ATP-binding proteins (PstB), two transmembrane proteins (PstC and PstA) and a solute-binding protein (PstS).</text>
</comment>
<dbReference type="Gene3D" id="3.40.190.10">
    <property type="entry name" value="Periplasmic binding protein-like II"/>
    <property type="match status" value="2"/>
</dbReference>
<comment type="function">
    <text evidence="1">Part of the ABC transporter complex PstSACB involved in phosphate import.</text>
</comment>
<dbReference type="GO" id="GO:0035435">
    <property type="term" value="P:phosphate ion transmembrane transport"/>
    <property type="evidence" value="ECO:0007669"/>
    <property type="project" value="InterPro"/>
</dbReference>
<dbReference type="PIRSF" id="PIRSF002756">
    <property type="entry name" value="PstS"/>
    <property type="match status" value="1"/>
</dbReference>
<evidence type="ECO:0000256" key="6">
    <source>
        <dbReference type="PIRNR" id="PIRNR002756"/>
    </source>
</evidence>
<feature type="signal peptide" evidence="7">
    <location>
        <begin position="1"/>
        <end position="16"/>
    </location>
</feature>
<name>I0IN35_LEPFC</name>
<evidence type="ECO:0000256" key="4">
    <source>
        <dbReference type="ARBA" id="ARBA00022448"/>
    </source>
</evidence>
<feature type="chain" id="PRO_5003629377" description="Phosphate-binding protein" evidence="7">
    <location>
        <begin position="17"/>
        <end position="350"/>
    </location>
</feature>
<dbReference type="EMBL" id="AP012342">
    <property type="protein sequence ID" value="BAM06684.1"/>
    <property type="molecule type" value="Genomic_DNA"/>
</dbReference>
<dbReference type="Pfam" id="PF12849">
    <property type="entry name" value="PBP_like_2"/>
    <property type="match status" value="1"/>
</dbReference>
<keyword evidence="10" id="KW-1185">Reference proteome</keyword>
<evidence type="ECO:0000256" key="7">
    <source>
        <dbReference type="SAM" id="SignalP"/>
    </source>
</evidence>
<dbReference type="InterPro" id="IPR024370">
    <property type="entry name" value="PBP_domain"/>
</dbReference>
<dbReference type="GO" id="GO:0043190">
    <property type="term" value="C:ATP-binding cassette (ABC) transporter complex"/>
    <property type="evidence" value="ECO:0007669"/>
    <property type="project" value="InterPro"/>
</dbReference>
<protein>
    <recommendedName>
        <fullName evidence="6">Phosphate-binding protein</fullName>
    </recommendedName>
</protein>
<comment type="similarity">
    <text evidence="2 6">Belongs to the PstS family.</text>
</comment>
<evidence type="ECO:0000256" key="5">
    <source>
        <dbReference type="ARBA" id="ARBA00022592"/>
    </source>
</evidence>
<organism evidence="9 10">
    <name type="scientific">Leptospirillum ferrooxidans (strain C2-3)</name>
    <dbReference type="NCBI Taxonomy" id="1162668"/>
    <lineage>
        <taxon>Bacteria</taxon>
        <taxon>Pseudomonadati</taxon>
        <taxon>Nitrospirota</taxon>
        <taxon>Nitrospiria</taxon>
        <taxon>Nitrospirales</taxon>
        <taxon>Nitrospiraceae</taxon>
        <taxon>Leptospirillum</taxon>
    </lineage>
</organism>
<keyword evidence="7" id="KW-0732">Signal</keyword>
<feature type="domain" description="PBP" evidence="8">
    <location>
        <begin position="16"/>
        <end position="284"/>
    </location>
</feature>
<evidence type="ECO:0000259" key="8">
    <source>
        <dbReference type="Pfam" id="PF12849"/>
    </source>
</evidence>
<accession>I0IN35</accession>
<dbReference type="RefSeq" id="WP_014449175.1">
    <property type="nucleotide sequence ID" value="NC_017094.1"/>
</dbReference>
<keyword evidence="5 6" id="KW-0592">Phosphate transport</keyword>
<dbReference type="CDD" id="cd13565">
    <property type="entry name" value="PBP2_PstS"/>
    <property type="match status" value="1"/>
</dbReference>
<sequence>MLTLVSIALFPTLSQAQSLMTITGSSMLYPLEEKWAQSYERKHPGTKIDISPTGSGMGYRQAFLGDVTIGASDAYETKNIKKQYPGMVSIPVAMEDVEVIYNLPGFSRKTPLRLDGNTLALIYLGKIQYWDDRRLLSINPGIPLPHKKIIVIHRKDPSGTTFVMTDYLSRTSHEWRDEIGRDMSPSWPVGKSSNGNGDISADIKNTPWSMGYAGHNWVERSGLPSAALKNHDGYFVSGSVESITNAGRSALKNTPGTNDLDRSIVFWVPGKNVYPASNFEYWVINPHLDSESMKDVRHLVEWVLISGQNPSLIKSAGFAPLPVDSGKPLIIRKLFRDLLPGNAFKTVTPG</sequence>